<keyword evidence="2" id="KW-0472">Membrane</keyword>
<name>A0A328DK75_9ASTE</name>
<dbReference type="PANTHER" id="PTHR34054:SF16">
    <property type="entry name" value="MEMBRANE LIPOPROTEIN"/>
    <property type="match status" value="1"/>
</dbReference>
<feature type="compositionally biased region" description="Polar residues" evidence="1">
    <location>
        <begin position="246"/>
        <end position="258"/>
    </location>
</feature>
<feature type="transmembrane region" description="Helical" evidence="2">
    <location>
        <begin position="6"/>
        <end position="30"/>
    </location>
</feature>
<accession>A0A328DK75</accession>
<gene>
    <name evidence="3" type="ORF">DM860_006296</name>
</gene>
<protein>
    <submittedName>
        <fullName evidence="3">Uncharacterized protein</fullName>
    </submittedName>
</protein>
<dbReference type="AlphaFoldDB" id="A0A328DK75"/>
<proteinExistence type="predicted"/>
<sequence>MASFSGLIIGLTFSVGFIVMGIAAGYYLFYARRRIHGGEKNNQESKSSSGVSLLLRCRISRKTEAEEGGGDGEEVNPEIDLELGKSSDSLLKGLGEESVEAELMRLHNLCGPPRFLFTIAEETNEDLESQDGRPRNKSLSDLFTPMSSPPSKPLLHLDSYNPLFESSTDAEIHRLRSSPPPKFKFLRDAEEKLIKRLVEKSCPVQDFTFNPPVVADECKVGSFMSFLAHKSKESDLQHQHLPLHHSTPSQVLPLASSP</sequence>
<reference evidence="3 4" key="1">
    <citation type="submission" date="2018-06" db="EMBL/GenBank/DDBJ databases">
        <title>The Genome of Cuscuta australis (Dodder) Provides Insight into the Evolution of Plant Parasitism.</title>
        <authorList>
            <person name="Liu H."/>
        </authorList>
    </citation>
    <scope>NUCLEOTIDE SEQUENCE [LARGE SCALE GENOMIC DNA]</scope>
    <source>
        <strain evidence="4">cv. Yunnan</strain>
        <tissue evidence="3">Vines</tissue>
    </source>
</reference>
<evidence type="ECO:0000313" key="4">
    <source>
        <dbReference type="Proteomes" id="UP000249390"/>
    </source>
</evidence>
<evidence type="ECO:0000256" key="1">
    <source>
        <dbReference type="SAM" id="MobiDB-lite"/>
    </source>
</evidence>
<dbReference type="Proteomes" id="UP000249390">
    <property type="component" value="Unassembled WGS sequence"/>
</dbReference>
<dbReference type="PANTHER" id="PTHR34054">
    <property type="entry name" value="EXPRESSED PROTEIN"/>
    <property type="match status" value="1"/>
</dbReference>
<comment type="caution">
    <text evidence="3">The sequence shown here is derived from an EMBL/GenBank/DDBJ whole genome shotgun (WGS) entry which is preliminary data.</text>
</comment>
<keyword evidence="2" id="KW-0812">Transmembrane</keyword>
<feature type="region of interest" description="Disordered" evidence="1">
    <location>
        <begin position="125"/>
        <end position="151"/>
    </location>
</feature>
<keyword evidence="4" id="KW-1185">Reference proteome</keyword>
<dbReference type="EMBL" id="NQVE01000125">
    <property type="protein sequence ID" value="RAL46142.1"/>
    <property type="molecule type" value="Genomic_DNA"/>
</dbReference>
<keyword evidence="2" id="KW-1133">Transmembrane helix</keyword>
<evidence type="ECO:0000313" key="3">
    <source>
        <dbReference type="EMBL" id="RAL46142.1"/>
    </source>
</evidence>
<organism evidence="3 4">
    <name type="scientific">Cuscuta australis</name>
    <dbReference type="NCBI Taxonomy" id="267555"/>
    <lineage>
        <taxon>Eukaryota</taxon>
        <taxon>Viridiplantae</taxon>
        <taxon>Streptophyta</taxon>
        <taxon>Embryophyta</taxon>
        <taxon>Tracheophyta</taxon>
        <taxon>Spermatophyta</taxon>
        <taxon>Magnoliopsida</taxon>
        <taxon>eudicotyledons</taxon>
        <taxon>Gunneridae</taxon>
        <taxon>Pentapetalae</taxon>
        <taxon>asterids</taxon>
        <taxon>lamiids</taxon>
        <taxon>Solanales</taxon>
        <taxon>Convolvulaceae</taxon>
        <taxon>Cuscuteae</taxon>
        <taxon>Cuscuta</taxon>
        <taxon>Cuscuta subgen. Grammica</taxon>
        <taxon>Cuscuta sect. Cleistogrammica</taxon>
    </lineage>
</organism>
<evidence type="ECO:0000256" key="2">
    <source>
        <dbReference type="SAM" id="Phobius"/>
    </source>
</evidence>
<feature type="region of interest" description="Disordered" evidence="1">
    <location>
        <begin position="237"/>
        <end position="258"/>
    </location>
</feature>
<dbReference type="InterPro" id="IPR045884">
    <property type="entry name" value="At5g59350-like"/>
</dbReference>